<dbReference type="SUPFAM" id="SSF69572">
    <property type="entry name" value="Activating enzymes of the ubiquitin-like proteins"/>
    <property type="match status" value="1"/>
</dbReference>
<organism evidence="15 16">
    <name type="scientific">Rasamsonia emersonii (strain ATCC 16479 / CBS 393.64 / IMI 116815)</name>
    <dbReference type="NCBI Taxonomy" id="1408163"/>
    <lineage>
        <taxon>Eukaryota</taxon>
        <taxon>Fungi</taxon>
        <taxon>Dikarya</taxon>
        <taxon>Ascomycota</taxon>
        <taxon>Pezizomycotina</taxon>
        <taxon>Eurotiomycetes</taxon>
        <taxon>Eurotiomycetidae</taxon>
        <taxon>Eurotiales</taxon>
        <taxon>Trichocomaceae</taxon>
        <taxon>Rasamsonia</taxon>
    </lineage>
</organism>
<evidence type="ECO:0000256" key="1">
    <source>
        <dbReference type="ARBA" id="ARBA00004374"/>
    </source>
</evidence>
<dbReference type="CDD" id="cd00755">
    <property type="entry name" value="YgdL_like"/>
    <property type="match status" value="1"/>
</dbReference>
<keyword evidence="10" id="KW-0472">Membrane</keyword>
<keyword evidence="5" id="KW-0547">Nucleotide-binding</keyword>
<evidence type="ECO:0000256" key="10">
    <source>
        <dbReference type="ARBA" id="ARBA00023136"/>
    </source>
</evidence>
<keyword evidence="16" id="KW-1185">Reference proteome</keyword>
<dbReference type="GO" id="GO:0008641">
    <property type="term" value="F:ubiquitin-like modifier activating enzyme activity"/>
    <property type="evidence" value="ECO:0007669"/>
    <property type="project" value="InterPro"/>
</dbReference>
<dbReference type="InterPro" id="IPR004843">
    <property type="entry name" value="Calcineurin-like_PHP"/>
</dbReference>
<dbReference type="GeneID" id="25319177"/>
<evidence type="ECO:0000256" key="2">
    <source>
        <dbReference type="ARBA" id="ARBA00009919"/>
    </source>
</evidence>
<dbReference type="FunFam" id="3.40.50.720:FF:000125">
    <property type="entry name" value="tRNA threonylcarbamoyladenosine dehydratase 2-like"/>
    <property type="match status" value="1"/>
</dbReference>
<evidence type="ECO:0000259" key="14">
    <source>
        <dbReference type="Pfam" id="PF00899"/>
    </source>
</evidence>
<dbReference type="GO" id="GO:0005741">
    <property type="term" value="C:mitochondrial outer membrane"/>
    <property type="evidence" value="ECO:0007669"/>
    <property type="project" value="UniProtKB-SubCell"/>
</dbReference>
<dbReference type="GO" id="GO:0061504">
    <property type="term" value="P:cyclic threonylcarbamoyladenosine biosynthetic process"/>
    <property type="evidence" value="ECO:0007669"/>
    <property type="project" value="TreeGrafter"/>
</dbReference>
<proteinExistence type="inferred from homology"/>
<dbReference type="GO" id="GO:0016787">
    <property type="term" value="F:hydrolase activity"/>
    <property type="evidence" value="ECO:0007669"/>
    <property type="project" value="InterPro"/>
</dbReference>
<evidence type="ECO:0000256" key="9">
    <source>
        <dbReference type="ARBA" id="ARBA00023128"/>
    </source>
</evidence>
<evidence type="ECO:0000256" key="11">
    <source>
        <dbReference type="ARBA" id="ARBA00060084"/>
    </source>
</evidence>
<dbReference type="InterPro" id="IPR035985">
    <property type="entry name" value="Ubiquitin-activating_enz"/>
</dbReference>
<gene>
    <name evidence="15" type="ORF">T310_6900</name>
</gene>
<comment type="caution">
    <text evidence="15">The sequence shown here is derived from an EMBL/GenBank/DDBJ whole genome shotgun (WGS) entry which is preliminary data.</text>
</comment>
<dbReference type="OrthoDB" id="10265862at2759"/>
<protein>
    <submittedName>
        <fullName evidence="15">ThiF domain protein</fullName>
    </submittedName>
</protein>
<dbReference type="CDD" id="cd00144">
    <property type="entry name" value="MPP_PPP_family"/>
    <property type="match status" value="1"/>
</dbReference>
<comment type="function">
    <text evidence="11">Catalyzes the ATP-dependent dehydration of threonylcarbamoyladenosine at position 37 (t(6)A37) to form cyclic t(6)A37 (ct(6)A37) in tRNAs that read codons beginning with adenine.</text>
</comment>
<dbReference type="RefSeq" id="XP_013325748.1">
    <property type="nucleotide sequence ID" value="XM_013470294.1"/>
</dbReference>
<keyword evidence="7" id="KW-0067">ATP-binding</keyword>
<dbReference type="AlphaFoldDB" id="A0A0F4YMT5"/>
<keyword evidence="4" id="KW-0812">Transmembrane</keyword>
<evidence type="ECO:0000256" key="4">
    <source>
        <dbReference type="ARBA" id="ARBA00022692"/>
    </source>
</evidence>
<evidence type="ECO:0000256" key="5">
    <source>
        <dbReference type="ARBA" id="ARBA00022741"/>
    </source>
</evidence>
<evidence type="ECO:0000256" key="6">
    <source>
        <dbReference type="ARBA" id="ARBA00022787"/>
    </source>
</evidence>
<dbReference type="GO" id="GO:0005524">
    <property type="term" value="F:ATP binding"/>
    <property type="evidence" value="ECO:0007669"/>
    <property type="project" value="UniProtKB-KW"/>
</dbReference>
<evidence type="ECO:0000256" key="3">
    <source>
        <dbReference type="ARBA" id="ARBA00022598"/>
    </source>
</evidence>
<accession>A0A0F4YMT5</accession>
<dbReference type="InterPro" id="IPR045886">
    <property type="entry name" value="ThiF/MoeB/HesA"/>
</dbReference>
<dbReference type="PANTHER" id="PTHR43267:SF2">
    <property type="entry name" value="TRNA THREONYLCARBAMOYLADENOSINE DEHYDRATASE 1-RELATED"/>
    <property type="match status" value="1"/>
</dbReference>
<dbReference type="InterPro" id="IPR029052">
    <property type="entry name" value="Metallo-depent_PP-like"/>
</dbReference>
<dbReference type="SUPFAM" id="SSF56300">
    <property type="entry name" value="Metallo-dependent phosphatases"/>
    <property type="match status" value="1"/>
</dbReference>
<feature type="region of interest" description="Disordered" evidence="12">
    <location>
        <begin position="604"/>
        <end position="624"/>
    </location>
</feature>
<evidence type="ECO:0000313" key="16">
    <source>
        <dbReference type="Proteomes" id="UP000053958"/>
    </source>
</evidence>
<dbReference type="EMBL" id="LASV01000380">
    <property type="protein sequence ID" value="KKA19136.1"/>
    <property type="molecule type" value="Genomic_DNA"/>
</dbReference>
<evidence type="ECO:0000256" key="8">
    <source>
        <dbReference type="ARBA" id="ARBA00022989"/>
    </source>
</evidence>
<dbReference type="Proteomes" id="UP000053958">
    <property type="component" value="Unassembled WGS sequence"/>
</dbReference>
<feature type="domain" description="Calcineurin-like phosphoesterase" evidence="13">
    <location>
        <begin position="721"/>
        <end position="906"/>
    </location>
</feature>
<dbReference type="PANTHER" id="PTHR43267">
    <property type="entry name" value="TRNA THREONYLCARBAMOYLADENOSINE DEHYDRATASE"/>
    <property type="match status" value="1"/>
</dbReference>
<evidence type="ECO:0000313" key="15">
    <source>
        <dbReference type="EMBL" id="KKA19136.1"/>
    </source>
</evidence>
<evidence type="ECO:0000256" key="12">
    <source>
        <dbReference type="SAM" id="MobiDB-lite"/>
    </source>
</evidence>
<dbReference type="Pfam" id="PF00899">
    <property type="entry name" value="ThiF"/>
    <property type="match status" value="1"/>
</dbReference>
<evidence type="ECO:0000259" key="13">
    <source>
        <dbReference type="Pfam" id="PF00149"/>
    </source>
</evidence>
<feature type="compositionally biased region" description="Acidic residues" evidence="12">
    <location>
        <begin position="567"/>
        <end position="578"/>
    </location>
</feature>
<comment type="similarity">
    <text evidence="2">Belongs to the HesA/MoeB/ThiF family.</text>
</comment>
<dbReference type="Pfam" id="PF00149">
    <property type="entry name" value="Metallophos"/>
    <property type="match status" value="1"/>
</dbReference>
<dbReference type="InterPro" id="IPR000594">
    <property type="entry name" value="ThiF_NAD_FAD-bd"/>
</dbReference>
<dbReference type="Gene3D" id="3.40.50.720">
    <property type="entry name" value="NAD(P)-binding Rossmann-like Domain"/>
    <property type="match status" value="1"/>
</dbReference>
<dbReference type="GO" id="GO:0061503">
    <property type="term" value="F:tRNA threonylcarbamoyladenosine dehydratase"/>
    <property type="evidence" value="ECO:0007669"/>
    <property type="project" value="TreeGrafter"/>
</dbReference>
<keyword evidence="9" id="KW-0496">Mitochondrion</keyword>
<keyword evidence="8" id="KW-1133">Transmembrane helix</keyword>
<reference evidence="15 16" key="1">
    <citation type="submission" date="2015-04" db="EMBL/GenBank/DDBJ databases">
        <authorList>
            <person name="Heijne W.H."/>
            <person name="Fedorova N.D."/>
            <person name="Nierman W.C."/>
            <person name="Vollebregt A.W."/>
            <person name="Zhao Z."/>
            <person name="Wu L."/>
            <person name="Kumar M."/>
            <person name="Stam H."/>
            <person name="van den Berg M.A."/>
            <person name="Pel H.J."/>
        </authorList>
    </citation>
    <scope>NUCLEOTIDE SEQUENCE [LARGE SCALE GENOMIC DNA]</scope>
    <source>
        <strain evidence="15 16">CBS 393.64</strain>
    </source>
</reference>
<comment type="subcellular location">
    <subcellularLocation>
        <location evidence="1">Mitochondrion outer membrane</location>
        <topology evidence="1">Multi-pass membrane protein</topology>
    </subcellularLocation>
</comment>
<feature type="domain" description="THIF-type NAD/FAD binding fold" evidence="14">
    <location>
        <begin position="50"/>
        <end position="309"/>
    </location>
</feature>
<name>A0A0F4YMT5_RASE3</name>
<sequence>MRRSPPMLALSKEDERSAALARRAQQGDYDEGEKLERVNTEDLILEQLARNRVFLGDEGLQKLRSSFIIVVGCGGVGSHATAALARSGVSKIRLIDFDQVTLSSLNRHAVATLADVGTPKVQCIRRRLEQIAPWVMFDCRNELFGASVADKLLGPWTLTGSEPQQPDYVIDCIDNISSKVELLHYCHSHGIRVISSMGAGCKSDPTRVVIGDISVSAEDPLSRSTRRRLRLQGVSSGIPVVFSTEKPGPGKASLLPLPEEEFQKGQVGELGVLPDFRVRILPVLGTMPAVFGYTISNHVICEITGYPIEYSMASKTRDKLYDGVLGSLQASIERLARAEAGQDLVGLRIPVSKDDVAYLVEEIWRGKSVVSGLPNRLSLIPWTRPAGGFRIDPDWEKEGQKFVKLELKDLVCMTREEAQRHEREVLLGGKQAAEVYDEKVLQKVQERLDEAERSRSICGDDRGLRSTPYGVLTVAVAVSLAECVRNTERGRVEQPYIEAAPPLSSLTRQILKASSVHFCTATTATTSAADDTNATTMTDKITMTTDLPDTTRQQSLYFDLDNLEVSSSDDDDDDDDDNSPAFGGGGAGPTPYFRSFPQRPLINFARNANRPGRRRSSQSSSPSDREVPRWVKVLAAIVFAPKFRRYLTVYIILLVVFFTGWEGIMKPRLDEDAALIKALDIESEESVGGWFGSNARPPLADIIQMRTLDPSLLPSKDNGRRLVIVGDVHGCKDELEKLLKKVHFDANRGDHLILTGDLINKGPHSAEVVDLARSLHASCVRGNHEDRILLLRQQMKLKNTLHQSSDKDDKERSDYSERKVARQLTDAQAAWLEACPVILKLGQIKGMGNVVVVHGGLVPGLDLERQDPSSVMTMRTIDLETHVPSSSRKGVAWSKLFNKYQSLLRNENDNDNENPESSTMTVVYGHDAASGLNLQKYTKGLDTGCVKGKKLTALVIENGGQKQRIVQVGCKDYREG</sequence>
<dbReference type="Gene3D" id="3.60.21.10">
    <property type="match status" value="1"/>
</dbReference>
<feature type="region of interest" description="Disordered" evidence="12">
    <location>
        <begin position="566"/>
        <end position="592"/>
    </location>
</feature>
<keyword evidence="6" id="KW-1000">Mitochondrion outer membrane</keyword>
<keyword evidence="3" id="KW-0436">Ligase</keyword>
<dbReference type="STRING" id="1408163.A0A0F4YMT5"/>
<evidence type="ECO:0000256" key="7">
    <source>
        <dbReference type="ARBA" id="ARBA00022840"/>
    </source>
</evidence>